<keyword evidence="2" id="KW-0808">Transferase</keyword>
<dbReference type="InterPro" id="IPR029044">
    <property type="entry name" value="Nucleotide-diphossugar_trans"/>
</dbReference>
<dbReference type="PANTHER" id="PTHR10859:SF91">
    <property type="entry name" value="DOLICHYL-PHOSPHATE BETA-GLUCOSYLTRANSFERASE"/>
    <property type="match status" value="1"/>
</dbReference>
<accession>A0A0G0RK38</accession>
<proteinExistence type="predicted"/>
<organism evidence="2 3">
    <name type="scientific">Candidatus Woesebacteria bacterium GW2011_GWA1_39_21b</name>
    <dbReference type="NCBI Taxonomy" id="1618551"/>
    <lineage>
        <taxon>Bacteria</taxon>
        <taxon>Candidatus Woeseibacteriota</taxon>
    </lineage>
</organism>
<evidence type="ECO:0000313" key="2">
    <source>
        <dbReference type="EMBL" id="KKR14017.1"/>
    </source>
</evidence>
<dbReference type="PATRIC" id="fig|1618551.3.peg.330"/>
<sequence>MVAQETISLKLWKKFYKLNNYYHKDIQKLIKNLVPKDASVLEIEPRGGELLASLKNKVKFGVSKNASIRGKDKFDCIILSNTLNETDNVQNLIKELKKVTNENTRVVVTYFNFFWKPLLDLGEKLGLKLPQSREPNWLTEADIDNFFYLEGFEKIKSGNRFLVPYKIPALSDFINKFIAPLPIINSFCLTNWSIYKPQKIQKNFSVSLIIPARNEEGNMRGVLKKIPKFARNIEIIFVEGHSNDKTYNVIKNEIGRYKGPFKVSLYKQRGKGKGDAVRLGFSKAKNELLITLDADLTVDPKELSKFYRAAAHGKGDLINGSRLVYPMEAQAMRALNYLGNKFFSAAFTFLLGQRIKDTLCGTKVILKENYQKIEKNRKLFGNFDPFGDFDLIFGASKLNLKIIEIPIRYKERSYGKTNISRFTHGWLLLKMVWFAAKNLKFV</sequence>
<dbReference type="CDD" id="cd04179">
    <property type="entry name" value="DPM_DPG-synthase_like"/>
    <property type="match status" value="1"/>
</dbReference>
<dbReference type="EMBL" id="LBWQ01000006">
    <property type="protein sequence ID" value="KKR14017.1"/>
    <property type="molecule type" value="Genomic_DNA"/>
</dbReference>
<dbReference type="InterPro" id="IPR029063">
    <property type="entry name" value="SAM-dependent_MTases_sf"/>
</dbReference>
<gene>
    <name evidence="2" type="ORF">UT40_C0006G0007</name>
</gene>
<feature type="domain" description="Glycosyltransferase 2-like" evidence="1">
    <location>
        <begin position="207"/>
        <end position="368"/>
    </location>
</feature>
<keyword evidence="2" id="KW-0489">Methyltransferase</keyword>
<dbReference type="Gene3D" id="3.40.50.150">
    <property type="entry name" value="Vaccinia Virus protein VP39"/>
    <property type="match status" value="1"/>
</dbReference>
<dbReference type="GO" id="GO:0008168">
    <property type="term" value="F:methyltransferase activity"/>
    <property type="evidence" value="ECO:0007669"/>
    <property type="project" value="UniProtKB-KW"/>
</dbReference>
<dbReference type="PANTHER" id="PTHR10859">
    <property type="entry name" value="GLYCOSYL TRANSFERASE"/>
    <property type="match status" value="1"/>
</dbReference>
<evidence type="ECO:0000259" key="1">
    <source>
        <dbReference type="Pfam" id="PF00535"/>
    </source>
</evidence>
<dbReference type="Proteomes" id="UP000034690">
    <property type="component" value="Unassembled WGS sequence"/>
</dbReference>
<evidence type="ECO:0000313" key="3">
    <source>
        <dbReference type="Proteomes" id="UP000034690"/>
    </source>
</evidence>
<dbReference type="Pfam" id="PF13489">
    <property type="entry name" value="Methyltransf_23"/>
    <property type="match status" value="1"/>
</dbReference>
<dbReference type="AlphaFoldDB" id="A0A0G0RK38"/>
<dbReference type="InterPro" id="IPR001173">
    <property type="entry name" value="Glyco_trans_2-like"/>
</dbReference>
<reference evidence="2 3" key="1">
    <citation type="journal article" date="2015" name="Nature">
        <title>rRNA introns, odd ribosomes, and small enigmatic genomes across a large radiation of phyla.</title>
        <authorList>
            <person name="Brown C.T."/>
            <person name="Hug L.A."/>
            <person name="Thomas B.C."/>
            <person name="Sharon I."/>
            <person name="Castelle C.J."/>
            <person name="Singh A."/>
            <person name="Wilkins M.J."/>
            <person name="Williams K.H."/>
            <person name="Banfield J.F."/>
        </authorList>
    </citation>
    <scope>NUCLEOTIDE SEQUENCE [LARGE SCALE GENOMIC DNA]</scope>
</reference>
<dbReference type="SUPFAM" id="SSF53335">
    <property type="entry name" value="S-adenosyl-L-methionine-dependent methyltransferases"/>
    <property type="match status" value="1"/>
</dbReference>
<protein>
    <submittedName>
        <fullName evidence="2">Type 12 methyltransferase</fullName>
    </submittedName>
</protein>
<dbReference type="Pfam" id="PF00535">
    <property type="entry name" value="Glycos_transf_2"/>
    <property type="match status" value="1"/>
</dbReference>
<name>A0A0G0RK38_9BACT</name>
<comment type="caution">
    <text evidence="2">The sequence shown here is derived from an EMBL/GenBank/DDBJ whole genome shotgun (WGS) entry which is preliminary data.</text>
</comment>
<dbReference type="GO" id="GO:0032259">
    <property type="term" value="P:methylation"/>
    <property type="evidence" value="ECO:0007669"/>
    <property type="project" value="UniProtKB-KW"/>
</dbReference>
<dbReference type="SUPFAM" id="SSF53448">
    <property type="entry name" value="Nucleotide-diphospho-sugar transferases"/>
    <property type="match status" value="1"/>
</dbReference>
<dbReference type="GO" id="GO:0006487">
    <property type="term" value="P:protein N-linked glycosylation"/>
    <property type="evidence" value="ECO:0007669"/>
    <property type="project" value="TreeGrafter"/>
</dbReference>
<dbReference type="Gene3D" id="3.90.550.10">
    <property type="entry name" value="Spore Coat Polysaccharide Biosynthesis Protein SpsA, Chain A"/>
    <property type="match status" value="1"/>
</dbReference>